<protein>
    <submittedName>
        <fullName evidence="1">SDR family oxidoreductase</fullName>
    </submittedName>
</protein>
<dbReference type="InterPro" id="IPR036291">
    <property type="entry name" value="NAD(P)-bd_dom_sf"/>
</dbReference>
<reference evidence="2" key="1">
    <citation type="journal article" date="2019" name="Int. J. Syst. Evol. Microbiol.">
        <title>The Global Catalogue of Microorganisms (GCM) 10K type strain sequencing project: providing services to taxonomists for standard genome sequencing and annotation.</title>
        <authorList>
            <consortium name="The Broad Institute Genomics Platform"/>
            <consortium name="The Broad Institute Genome Sequencing Center for Infectious Disease"/>
            <person name="Wu L."/>
            <person name="Ma J."/>
        </authorList>
    </citation>
    <scope>NUCLEOTIDE SEQUENCE [LARGE SCALE GENOMIC DNA]</scope>
    <source>
        <strain evidence="2">KCTC 42087</strain>
    </source>
</reference>
<evidence type="ECO:0000313" key="2">
    <source>
        <dbReference type="Proteomes" id="UP001596074"/>
    </source>
</evidence>
<dbReference type="PANTHER" id="PTHR43162">
    <property type="match status" value="1"/>
</dbReference>
<dbReference type="Gene3D" id="3.40.50.720">
    <property type="entry name" value="NAD(P)-binding Rossmann-like Domain"/>
    <property type="match status" value="1"/>
</dbReference>
<dbReference type="InterPro" id="IPR051604">
    <property type="entry name" value="Ergot_Alk_Oxidoreductase"/>
</dbReference>
<dbReference type="EMBL" id="JBHSON010000030">
    <property type="protein sequence ID" value="MFC5748312.1"/>
    <property type="molecule type" value="Genomic_DNA"/>
</dbReference>
<dbReference type="PANTHER" id="PTHR43162:SF1">
    <property type="entry name" value="PRESTALK A DIFFERENTIATION PROTEIN A"/>
    <property type="match status" value="1"/>
</dbReference>
<keyword evidence="2" id="KW-1185">Reference proteome</keyword>
<comment type="caution">
    <text evidence="1">The sequence shown here is derived from an EMBL/GenBank/DDBJ whole genome shotgun (WGS) entry which is preliminary data.</text>
</comment>
<dbReference type="RefSeq" id="WP_378283966.1">
    <property type="nucleotide sequence ID" value="NZ_JBHSON010000030.1"/>
</dbReference>
<sequence>MNTTLVLGGTGKTGRRVAWRLQDRGMAVRIGSRSGEPPFDRENPAPRVQETEAFYPDLATPGAADAGGAFADMAVASGARRLVLLSGRGGQESQAAEERVRASGADLTVVRSSWFAQNFSEDHLLDMVRGGEVALPAGDVPEPVEDIADVAVAARQELPGDVVEFLAYLFTTVLDGRNAHPTDGVQRAIGRPPTDFADHARRTAATGVWNGA</sequence>
<dbReference type="Proteomes" id="UP001596074">
    <property type="component" value="Unassembled WGS sequence"/>
</dbReference>
<gene>
    <name evidence="1" type="ORF">ACFPZN_22020</name>
</gene>
<name>A0ABW1A030_9ACTN</name>
<dbReference type="SUPFAM" id="SSF51735">
    <property type="entry name" value="NAD(P)-binding Rossmann-fold domains"/>
    <property type="match status" value="1"/>
</dbReference>
<evidence type="ECO:0000313" key="1">
    <source>
        <dbReference type="EMBL" id="MFC5748312.1"/>
    </source>
</evidence>
<organism evidence="1 2">
    <name type="scientific">Actinomadura rugatobispora</name>
    <dbReference type="NCBI Taxonomy" id="1994"/>
    <lineage>
        <taxon>Bacteria</taxon>
        <taxon>Bacillati</taxon>
        <taxon>Actinomycetota</taxon>
        <taxon>Actinomycetes</taxon>
        <taxon>Streptosporangiales</taxon>
        <taxon>Thermomonosporaceae</taxon>
        <taxon>Actinomadura</taxon>
    </lineage>
</organism>
<proteinExistence type="predicted"/>
<accession>A0ABW1A030</accession>